<feature type="domain" description="ATP synthase F1 complex delta/epsilon subunit N-terminal" evidence="8">
    <location>
        <begin position="4"/>
        <end position="82"/>
    </location>
</feature>
<dbReference type="GO" id="GO:0005524">
    <property type="term" value="F:ATP binding"/>
    <property type="evidence" value="ECO:0007669"/>
    <property type="project" value="UniProtKB-UniRule"/>
</dbReference>
<dbReference type="GO" id="GO:0045259">
    <property type="term" value="C:proton-transporting ATP synthase complex"/>
    <property type="evidence" value="ECO:0007669"/>
    <property type="project" value="UniProtKB-KW"/>
</dbReference>
<keyword evidence="7" id="KW-0066">ATP synthesis</keyword>
<proteinExistence type="inferred from homology"/>
<evidence type="ECO:0000256" key="5">
    <source>
        <dbReference type="ARBA" id="ARBA00023136"/>
    </source>
</evidence>
<accession>A0A367ZU47</accession>
<evidence type="ECO:0000313" key="10">
    <source>
        <dbReference type="Proteomes" id="UP000252355"/>
    </source>
</evidence>
<keyword evidence="4 7" id="KW-0406">Ion transport</keyword>
<keyword evidence="7" id="KW-0375">Hydrogen ion transport</keyword>
<evidence type="ECO:0000256" key="2">
    <source>
        <dbReference type="ARBA" id="ARBA00005712"/>
    </source>
</evidence>
<gene>
    <name evidence="7" type="primary">atpC</name>
    <name evidence="9" type="ORF">OZSIB_0808</name>
</gene>
<comment type="function">
    <text evidence="7">Produces ATP from ADP in the presence of a proton gradient across the membrane.</text>
</comment>
<evidence type="ECO:0000256" key="4">
    <source>
        <dbReference type="ARBA" id="ARBA00023065"/>
    </source>
</evidence>
<dbReference type="SUPFAM" id="SSF51344">
    <property type="entry name" value="Epsilon subunit of F1F0-ATP synthase N-terminal domain"/>
    <property type="match status" value="1"/>
</dbReference>
<comment type="subcellular location">
    <subcellularLocation>
        <location evidence="7">Cell membrane</location>
        <topology evidence="7">Peripheral membrane protein</topology>
    </subcellularLocation>
    <subcellularLocation>
        <location evidence="1">Endomembrane system</location>
        <topology evidence="1">Peripheral membrane protein</topology>
    </subcellularLocation>
</comment>
<name>A0A367ZU47_9BACT</name>
<evidence type="ECO:0000259" key="8">
    <source>
        <dbReference type="Pfam" id="PF02823"/>
    </source>
</evidence>
<keyword evidence="6 7" id="KW-0139">CF(1)</keyword>
<dbReference type="Pfam" id="PF02823">
    <property type="entry name" value="ATP-synt_DE_N"/>
    <property type="match status" value="1"/>
</dbReference>
<dbReference type="EMBL" id="QOQW01000001">
    <property type="protein sequence ID" value="RCK81674.1"/>
    <property type="molecule type" value="Genomic_DNA"/>
</dbReference>
<reference evidence="9 10" key="1">
    <citation type="submission" date="2018-05" db="EMBL/GenBank/DDBJ databases">
        <title>A metagenomic window into the 2 km-deep terrestrial subsurface aquifer revealed taxonomically and functionally diverse microbial community comprising novel uncultured bacterial lineages.</title>
        <authorList>
            <person name="Kadnikov V.V."/>
            <person name="Mardanov A.V."/>
            <person name="Beletsky A.V."/>
            <person name="Banks D."/>
            <person name="Pimenov N.V."/>
            <person name="Frank Y.A."/>
            <person name="Karnachuk O.V."/>
            <person name="Ravin N.V."/>
        </authorList>
    </citation>
    <scope>NUCLEOTIDE SEQUENCE [LARGE SCALE GENOMIC DNA]</scope>
    <source>
        <strain evidence="9">BY5</strain>
    </source>
</reference>
<dbReference type="GO" id="GO:0012505">
    <property type="term" value="C:endomembrane system"/>
    <property type="evidence" value="ECO:0007669"/>
    <property type="project" value="UniProtKB-SubCell"/>
</dbReference>
<dbReference type="InterPro" id="IPR036771">
    <property type="entry name" value="ATPsynth_dsu/esu_N"/>
</dbReference>
<organism evidence="9 10">
    <name type="scientific">Candidatus Ozemobacter sibiricus</name>
    <dbReference type="NCBI Taxonomy" id="2268124"/>
    <lineage>
        <taxon>Bacteria</taxon>
        <taxon>Candidatus Ozemobacteria</taxon>
        <taxon>Candidatus Ozemobacterales</taxon>
        <taxon>Candidatus Ozemobacteraceae</taxon>
        <taxon>Candidatus Ozemobacter</taxon>
    </lineage>
</organism>
<evidence type="ECO:0000313" key="9">
    <source>
        <dbReference type="EMBL" id="RCK81674.1"/>
    </source>
</evidence>
<keyword evidence="3 7" id="KW-0813">Transport</keyword>
<comment type="similarity">
    <text evidence="2 7">Belongs to the ATPase epsilon chain family.</text>
</comment>
<keyword evidence="7" id="KW-1003">Cell membrane</keyword>
<comment type="subunit">
    <text evidence="7">F-type ATPases have 2 components, CF(1) - the catalytic core - and CF(0) - the membrane proton channel. CF(1) has five subunits: alpha(3), beta(3), gamma(1), delta(1), epsilon(1). CF(0) has three main subunits: a, b and c.</text>
</comment>
<evidence type="ECO:0000256" key="1">
    <source>
        <dbReference type="ARBA" id="ARBA00004184"/>
    </source>
</evidence>
<dbReference type="Proteomes" id="UP000252355">
    <property type="component" value="Unassembled WGS sequence"/>
</dbReference>
<dbReference type="InterPro" id="IPR020546">
    <property type="entry name" value="ATP_synth_F1_dsu/esu_N"/>
</dbReference>
<dbReference type="HAMAP" id="MF_00530">
    <property type="entry name" value="ATP_synth_epsil_bac"/>
    <property type="match status" value="1"/>
</dbReference>
<comment type="caution">
    <text evidence="9">The sequence shown here is derived from an EMBL/GenBank/DDBJ whole genome shotgun (WGS) entry which is preliminary data.</text>
</comment>
<dbReference type="GO" id="GO:0005886">
    <property type="term" value="C:plasma membrane"/>
    <property type="evidence" value="ECO:0007669"/>
    <property type="project" value="UniProtKB-SubCell"/>
</dbReference>
<dbReference type="InterPro" id="IPR001469">
    <property type="entry name" value="ATP_synth_F1_dsu/esu"/>
</dbReference>
<evidence type="ECO:0000256" key="7">
    <source>
        <dbReference type="HAMAP-Rule" id="MF_00530"/>
    </source>
</evidence>
<keyword evidence="5 7" id="KW-0472">Membrane</keyword>
<evidence type="ECO:0000256" key="6">
    <source>
        <dbReference type="ARBA" id="ARBA00023196"/>
    </source>
</evidence>
<dbReference type="Gene3D" id="2.60.15.10">
    <property type="entry name" value="F0F1 ATP synthase delta/epsilon subunit, N-terminal"/>
    <property type="match status" value="1"/>
</dbReference>
<dbReference type="AlphaFoldDB" id="A0A367ZU47"/>
<protein>
    <recommendedName>
        <fullName evidence="7">ATP synthase epsilon chain</fullName>
    </recommendedName>
    <alternativeName>
        <fullName evidence="7">ATP synthase F1 sector epsilon subunit</fullName>
    </alternativeName>
    <alternativeName>
        <fullName evidence="7">F-ATPase epsilon subunit</fullName>
    </alternativeName>
</protein>
<evidence type="ECO:0000256" key="3">
    <source>
        <dbReference type="ARBA" id="ARBA00022448"/>
    </source>
</evidence>
<dbReference type="GO" id="GO:0046933">
    <property type="term" value="F:proton-transporting ATP synthase activity, rotational mechanism"/>
    <property type="evidence" value="ECO:0007669"/>
    <property type="project" value="UniProtKB-UniRule"/>
</dbReference>
<dbReference type="CDD" id="cd12152">
    <property type="entry name" value="F1-ATPase_delta"/>
    <property type="match status" value="1"/>
</dbReference>
<sequence length="132" mass="14345">MKPLTVALVAPSQPLAIFRARSLTVPGGTGYFGILPGREPLITTLGLGLIHIVEEGGKDHWFAVTGGFFELIEDMATVLADALIPGETVEHPAHLRGKPLYIPQEFASEVQKVDLARAMLWRKLHPEPANQS</sequence>